<dbReference type="OrthoDB" id="538758at2759"/>
<reference evidence="2" key="1">
    <citation type="journal article" date="2020" name="bioRxiv">
        <title>Comparative genomics of Chlamydomonas.</title>
        <authorList>
            <person name="Craig R.J."/>
            <person name="Hasan A.R."/>
            <person name="Ness R.W."/>
            <person name="Keightley P.D."/>
        </authorList>
    </citation>
    <scope>NUCLEOTIDE SEQUENCE</scope>
    <source>
        <strain evidence="2">CCAP 11/70</strain>
    </source>
</reference>
<dbReference type="EMBL" id="JAEHOE010000206">
    <property type="protein sequence ID" value="KAG2482699.1"/>
    <property type="molecule type" value="Genomic_DNA"/>
</dbReference>
<dbReference type="AlphaFoldDB" id="A0A835XG04"/>
<keyword evidence="3" id="KW-1185">Reference proteome</keyword>
<feature type="compositionally biased region" description="Gly residues" evidence="1">
    <location>
        <begin position="134"/>
        <end position="161"/>
    </location>
</feature>
<feature type="compositionally biased region" description="Low complexity" evidence="1">
    <location>
        <begin position="167"/>
        <end position="181"/>
    </location>
</feature>
<organism evidence="2 3">
    <name type="scientific">Edaphochlamys debaryana</name>
    <dbReference type="NCBI Taxonomy" id="47281"/>
    <lineage>
        <taxon>Eukaryota</taxon>
        <taxon>Viridiplantae</taxon>
        <taxon>Chlorophyta</taxon>
        <taxon>core chlorophytes</taxon>
        <taxon>Chlorophyceae</taxon>
        <taxon>CS clade</taxon>
        <taxon>Chlamydomonadales</taxon>
        <taxon>Chlamydomonadales incertae sedis</taxon>
        <taxon>Edaphochlamys</taxon>
    </lineage>
</organism>
<dbReference type="Proteomes" id="UP000612055">
    <property type="component" value="Unassembled WGS sequence"/>
</dbReference>
<comment type="caution">
    <text evidence="2">The sequence shown here is derived from an EMBL/GenBank/DDBJ whole genome shotgun (WGS) entry which is preliminary data.</text>
</comment>
<feature type="compositionally biased region" description="Basic and acidic residues" evidence="1">
    <location>
        <begin position="189"/>
        <end position="198"/>
    </location>
</feature>
<name>A0A835XG04_9CHLO</name>
<evidence type="ECO:0000313" key="3">
    <source>
        <dbReference type="Proteomes" id="UP000612055"/>
    </source>
</evidence>
<sequence>MLELAVQSARARVEAPLSGLRTGACDLLAEFGLAPFYGLSLKGPDRNYLQVPARDVPPGLPGDTSLYANPAWSLLRPQPVPPPPTEAPERVTERVRRAFRGLPPGGIVLAAADKGTDVTRLFMKNVPQPAGPGAAAGAGVSGGGAGPGGRSGGGSGGGAGGGKRRAAASAVAAESSGAHSGDTGGGVSHESKRQRSNY</sequence>
<gene>
    <name evidence="2" type="ORF">HYH03_018380</name>
</gene>
<protein>
    <submittedName>
        <fullName evidence="2">Uncharacterized protein</fullName>
    </submittedName>
</protein>
<evidence type="ECO:0000256" key="1">
    <source>
        <dbReference type="SAM" id="MobiDB-lite"/>
    </source>
</evidence>
<evidence type="ECO:0000313" key="2">
    <source>
        <dbReference type="EMBL" id="KAG2482699.1"/>
    </source>
</evidence>
<feature type="region of interest" description="Disordered" evidence="1">
    <location>
        <begin position="130"/>
        <end position="198"/>
    </location>
</feature>
<accession>A0A835XG04</accession>
<proteinExistence type="predicted"/>